<protein>
    <submittedName>
        <fullName evidence="1">Uncharacterized protein</fullName>
    </submittedName>
</protein>
<dbReference type="EMBL" id="LCQD01000002">
    <property type="protein sequence ID" value="KKW13335.1"/>
    <property type="molecule type" value="Genomic_DNA"/>
</dbReference>
<proteinExistence type="predicted"/>
<reference evidence="1 2" key="1">
    <citation type="journal article" date="2015" name="Nature">
        <title>rRNA introns, odd ribosomes, and small enigmatic genomes across a large radiation of phyla.</title>
        <authorList>
            <person name="Brown C.T."/>
            <person name="Hug L.A."/>
            <person name="Thomas B.C."/>
            <person name="Sharon I."/>
            <person name="Castelle C.J."/>
            <person name="Singh A."/>
            <person name="Wilkins M.J."/>
            <person name="Williams K.H."/>
            <person name="Banfield J.F."/>
        </authorList>
    </citation>
    <scope>NUCLEOTIDE SEQUENCE [LARGE SCALE GENOMIC DNA]</scope>
</reference>
<organism evidence="1 2">
    <name type="scientific">Candidatus Gottesmanbacteria bacterium GW2011_GWB1_49_7</name>
    <dbReference type="NCBI Taxonomy" id="1618448"/>
    <lineage>
        <taxon>Bacteria</taxon>
        <taxon>Candidatus Gottesmaniibacteriota</taxon>
    </lineage>
</organism>
<evidence type="ECO:0000313" key="2">
    <source>
        <dbReference type="Proteomes" id="UP000034588"/>
    </source>
</evidence>
<name>A0A0G1W428_9BACT</name>
<dbReference type="Proteomes" id="UP000034588">
    <property type="component" value="Unassembled WGS sequence"/>
</dbReference>
<evidence type="ECO:0000313" key="1">
    <source>
        <dbReference type="EMBL" id="KKW13335.1"/>
    </source>
</evidence>
<gene>
    <name evidence="1" type="ORF">UY48_C0002G0026</name>
</gene>
<dbReference type="AlphaFoldDB" id="A0A0G1W428"/>
<comment type="caution">
    <text evidence="1">The sequence shown here is derived from an EMBL/GenBank/DDBJ whole genome shotgun (WGS) entry which is preliminary data.</text>
</comment>
<accession>A0A0G1W428</accession>
<sequence>MDEVGILLGGDGKSMRRMSPGEVEGFRQGLATIPDGHSLFYDHDLSFERGVQLVMGWKQPVWSSAEKEREETKDGD</sequence>